<keyword evidence="1" id="KW-1133">Transmembrane helix</keyword>
<sequence length="64" mass="7438">MKINIWLAVIFIFLLPNTLLLLVIFTLIMGKPKRYLRDWLESRIVGRTTVQLGKISEPSPIDLE</sequence>
<accession>A0A178IQY5</accession>
<evidence type="ECO:0000313" key="3">
    <source>
        <dbReference type="Proteomes" id="UP000078486"/>
    </source>
</evidence>
<dbReference type="STRING" id="1184151.AW736_26415"/>
<evidence type="ECO:0000256" key="1">
    <source>
        <dbReference type="SAM" id="Phobius"/>
    </source>
</evidence>
<dbReference type="AlphaFoldDB" id="A0A178IQY5"/>
<evidence type="ECO:0000313" key="2">
    <source>
        <dbReference type="EMBL" id="OAM91917.1"/>
    </source>
</evidence>
<keyword evidence="1" id="KW-0472">Membrane</keyword>
<gene>
    <name evidence="2" type="ORF">AW736_26415</name>
</gene>
<protein>
    <submittedName>
        <fullName evidence="2">Uncharacterized protein</fullName>
    </submittedName>
</protein>
<name>A0A178IQY5_9BACT</name>
<feature type="transmembrane region" description="Helical" evidence="1">
    <location>
        <begin position="6"/>
        <end position="28"/>
    </location>
</feature>
<keyword evidence="1" id="KW-0812">Transmembrane</keyword>
<dbReference type="Proteomes" id="UP000078486">
    <property type="component" value="Unassembled WGS sequence"/>
</dbReference>
<dbReference type="EMBL" id="LRRQ01000003">
    <property type="protein sequence ID" value="OAM91917.1"/>
    <property type="molecule type" value="Genomic_DNA"/>
</dbReference>
<comment type="caution">
    <text evidence="2">The sequence shown here is derived from an EMBL/GenBank/DDBJ whole genome shotgun (WGS) entry which is preliminary data.</text>
</comment>
<keyword evidence="3" id="KW-1185">Reference proteome</keyword>
<proteinExistence type="predicted"/>
<reference evidence="2 3" key="1">
    <citation type="submission" date="2016-01" db="EMBL/GenBank/DDBJ databases">
        <title>High potential of lignocellulose degradation of a new Verrucomicrobia species.</title>
        <authorList>
            <person name="Wang Y."/>
            <person name="Shi Y."/>
            <person name="Qiu Z."/>
            <person name="Liu S."/>
            <person name="Yang H."/>
        </authorList>
    </citation>
    <scope>NUCLEOTIDE SEQUENCE [LARGE SCALE GENOMIC DNA]</scope>
    <source>
        <strain evidence="2 3">TSB47</strain>
    </source>
</reference>
<organism evidence="2 3">
    <name type="scientific">Termitidicoccus mucosus</name>
    <dbReference type="NCBI Taxonomy" id="1184151"/>
    <lineage>
        <taxon>Bacteria</taxon>
        <taxon>Pseudomonadati</taxon>
        <taxon>Verrucomicrobiota</taxon>
        <taxon>Opitutia</taxon>
        <taxon>Opitutales</taxon>
        <taxon>Opitutaceae</taxon>
        <taxon>Termitidicoccus</taxon>
    </lineage>
</organism>